<reference evidence="2" key="1">
    <citation type="submission" date="2021-01" db="EMBL/GenBank/DDBJ databases">
        <title>Microvirga sp.</title>
        <authorList>
            <person name="Kim M.K."/>
        </authorList>
    </citation>
    <scope>NUCLEOTIDE SEQUENCE</scope>
    <source>
        <strain evidence="2">5420S-16</strain>
    </source>
</reference>
<sequence>MQVETHYARSGDLRIAYQVVGKGPLDLVFVPGFISNLDHYWDEPALAHFLNRLGSFSRLILFDKRGTGLSDRLGALPTLEERMDDVRAVLDAVNSKRAALFGISEGGAMSILFAATYPERTQALVLYGAYGHFPSWVLPPDKLAAFLEMIDRDWGTGTSLKAFAPSKLSDERFRRWWARFERLGASPSAVIALMQMNSEIDIRHILPAIRVPTFVLHRTDDPRVNVEAGRYLGATIPGAKYVELSGSDHVAWVGDVDRLADEIEEFLTGARGAPEPDRVLATVLFTDIVDSTKRAVELGDRRWRGLLEQHDQVIREELARYRGCEIKTIGDGFLATFDGPARAVQCASAIIKPIRALGLEVRCGVHTGEIETKGDDIGGVAVHIAARIAALAEGGQVLVSRTVRDLVAGSNLLLVEKGAYTLKGLSEDMLLFAVAAEWRTLRPIA</sequence>
<proteinExistence type="predicted"/>
<dbReference type="CDD" id="cd07302">
    <property type="entry name" value="CHD"/>
    <property type="match status" value="1"/>
</dbReference>
<dbReference type="PANTHER" id="PTHR43433:SF8">
    <property type="entry name" value="BIFUNCTIONAL LIPASE_ADENYLATE CYCLASE LIPJ"/>
    <property type="match status" value="1"/>
</dbReference>
<dbReference type="SUPFAM" id="SSF55073">
    <property type="entry name" value="Nucleotide cyclase"/>
    <property type="match status" value="1"/>
</dbReference>
<dbReference type="Pfam" id="PF00561">
    <property type="entry name" value="Abhydrolase_1"/>
    <property type="match status" value="1"/>
</dbReference>
<dbReference type="Gene3D" id="3.30.70.1230">
    <property type="entry name" value="Nucleotide cyclase"/>
    <property type="match status" value="1"/>
</dbReference>
<dbReference type="GO" id="GO:0035556">
    <property type="term" value="P:intracellular signal transduction"/>
    <property type="evidence" value="ECO:0007669"/>
    <property type="project" value="InterPro"/>
</dbReference>
<dbReference type="InterPro" id="IPR029058">
    <property type="entry name" value="AB_hydrolase_fold"/>
</dbReference>
<dbReference type="RefSeq" id="WP_202065547.1">
    <property type="nucleotide sequence ID" value="NZ_JAEQMY010000129.1"/>
</dbReference>
<dbReference type="InterPro" id="IPR001054">
    <property type="entry name" value="A/G_cyclase"/>
</dbReference>
<dbReference type="Gene3D" id="3.40.50.1820">
    <property type="entry name" value="alpha/beta hydrolase"/>
    <property type="match status" value="1"/>
</dbReference>
<accession>A0A937D2B0</accession>
<dbReference type="InterPro" id="IPR000073">
    <property type="entry name" value="AB_hydrolase_1"/>
</dbReference>
<dbReference type="Proteomes" id="UP000605848">
    <property type="component" value="Unassembled WGS sequence"/>
</dbReference>
<evidence type="ECO:0000313" key="3">
    <source>
        <dbReference type="Proteomes" id="UP000605848"/>
    </source>
</evidence>
<dbReference type="EMBL" id="JAEQMY010000129">
    <property type="protein sequence ID" value="MBL0407956.1"/>
    <property type="molecule type" value="Genomic_DNA"/>
</dbReference>
<dbReference type="SUPFAM" id="SSF53474">
    <property type="entry name" value="alpha/beta-Hydrolases"/>
    <property type="match status" value="1"/>
</dbReference>
<evidence type="ECO:0000313" key="2">
    <source>
        <dbReference type="EMBL" id="MBL0407956.1"/>
    </source>
</evidence>
<comment type="caution">
    <text evidence="2">The sequence shown here is derived from an EMBL/GenBank/DDBJ whole genome shotgun (WGS) entry which is preliminary data.</text>
</comment>
<dbReference type="InterPro" id="IPR029787">
    <property type="entry name" value="Nucleotide_cyclase"/>
</dbReference>
<dbReference type="InterPro" id="IPR050471">
    <property type="entry name" value="AB_hydrolase"/>
</dbReference>
<gene>
    <name evidence="2" type="ORF">JKG68_29080</name>
</gene>
<dbReference type="GO" id="GO:0009190">
    <property type="term" value="P:cyclic nucleotide biosynthetic process"/>
    <property type="evidence" value="ECO:0007669"/>
    <property type="project" value="InterPro"/>
</dbReference>
<organism evidence="2 3">
    <name type="scientific">Microvirga aerilata</name>
    <dbReference type="NCBI Taxonomy" id="670292"/>
    <lineage>
        <taxon>Bacteria</taxon>
        <taxon>Pseudomonadati</taxon>
        <taxon>Pseudomonadota</taxon>
        <taxon>Alphaproteobacteria</taxon>
        <taxon>Hyphomicrobiales</taxon>
        <taxon>Methylobacteriaceae</taxon>
        <taxon>Microvirga</taxon>
    </lineage>
</organism>
<dbReference type="AlphaFoldDB" id="A0A937D2B0"/>
<dbReference type="Pfam" id="PF00211">
    <property type="entry name" value="Guanylate_cyc"/>
    <property type="match status" value="1"/>
</dbReference>
<dbReference type="PRINTS" id="PR00111">
    <property type="entry name" value="ABHYDROLASE"/>
</dbReference>
<name>A0A937D2B0_9HYPH</name>
<protein>
    <submittedName>
        <fullName evidence="2">Adenylate/guanylate cyclase domain-containing protein</fullName>
    </submittedName>
</protein>
<dbReference type="GO" id="GO:0004016">
    <property type="term" value="F:adenylate cyclase activity"/>
    <property type="evidence" value="ECO:0007669"/>
    <property type="project" value="UniProtKB-ARBA"/>
</dbReference>
<keyword evidence="3" id="KW-1185">Reference proteome</keyword>
<dbReference type="PANTHER" id="PTHR43433">
    <property type="entry name" value="HYDROLASE, ALPHA/BETA FOLD FAMILY PROTEIN"/>
    <property type="match status" value="1"/>
</dbReference>
<dbReference type="SMART" id="SM00044">
    <property type="entry name" value="CYCc"/>
    <property type="match status" value="1"/>
</dbReference>
<dbReference type="PROSITE" id="PS50125">
    <property type="entry name" value="GUANYLATE_CYCLASE_2"/>
    <property type="match status" value="1"/>
</dbReference>
<evidence type="ECO:0000259" key="1">
    <source>
        <dbReference type="PROSITE" id="PS50125"/>
    </source>
</evidence>
<feature type="domain" description="Guanylate cyclase" evidence="1">
    <location>
        <begin position="282"/>
        <end position="389"/>
    </location>
</feature>